<evidence type="ECO:0000259" key="10">
    <source>
        <dbReference type="SMART" id="SM00382"/>
    </source>
</evidence>
<dbReference type="GO" id="GO:0005634">
    <property type="term" value="C:nucleus"/>
    <property type="evidence" value="ECO:0007669"/>
    <property type="project" value="UniProtKB-SubCell"/>
</dbReference>
<dbReference type="InterPro" id="IPR003593">
    <property type="entry name" value="AAA+_ATPase"/>
</dbReference>
<dbReference type="SMART" id="SM00382">
    <property type="entry name" value="AAA"/>
    <property type="match status" value="1"/>
</dbReference>
<dbReference type="Gene3D" id="3.80.10.10">
    <property type="entry name" value="Ribonuclease Inhibitor"/>
    <property type="match status" value="2"/>
</dbReference>
<evidence type="ECO:0000256" key="5">
    <source>
        <dbReference type="ARBA" id="ARBA00022801"/>
    </source>
</evidence>
<keyword evidence="12" id="KW-1185">Reference proteome</keyword>
<dbReference type="InterPro" id="IPR042487">
    <property type="entry name" value="RuvBL1/2_DNA/RNA_bd_dom"/>
</dbReference>
<reference evidence="12" key="1">
    <citation type="journal article" date="2019" name="Gigascience">
        <title>De novo genome assembly of the endangered Acer yangbiense, a plant species with extremely small populations endemic to Yunnan Province, China.</title>
        <authorList>
            <person name="Yang J."/>
            <person name="Wariss H.M."/>
            <person name="Tao L."/>
            <person name="Zhang R."/>
            <person name="Yun Q."/>
            <person name="Hollingsworth P."/>
            <person name="Dao Z."/>
            <person name="Luo G."/>
            <person name="Guo H."/>
            <person name="Ma Y."/>
            <person name="Sun W."/>
        </authorList>
    </citation>
    <scope>NUCLEOTIDE SEQUENCE [LARGE SCALE GENOMIC DNA]</scope>
    <source>
        <strain evidence="12">cv. br00</strain>
    </source>
</reference>
<dbReference type="GO" id="GO:0003678">
    <property type="term" value="F:DNA helicase activity"/>
    <property type="evidence" value="ECO:0007669"/>
    <property type="project" value="UniProtKB-EC"/>
</dbReference>
<feature type="region of interest" description="Disordered" evidence="9">
    <location>
        <begin position="490"/>
        <end position="510"/>
    </location>
</feature>
<evidence type="ECO:0000256" key="8">
    <source>
        <dbReference type="ARBA" id="ARBA00023242"/>
    </source>
</evidence>
<dbReference type="Gene3D" id="2.40.50.360">
    <property type="entry name" value="RuvB-like helicase, domain II"/>
    <property type="match status" value="1"/>
</dbReference>
<feature type="domain" description="AAA+ ATPase" evidence="10">
    <location>
        <begin position="62"/>
        <end position="359"/>
    </location>
</feature>
<feature type="compositionally biased region" description="Basic and acidic residues" evidence="9">
    <location>
        <begin position="766"/>
        <end position="791"/>
    </location>
</feature>
<evidence type="ECO:0000256" key="9">
    <source>
        <dbReference type="SAM" id="MobiDB-lite"/>
    </source>
</evidence>
<comment type="similarity">
    <text evidence="2">Belongs to the RuvB family.</text>
</comment>
<evidence type="ECO:0000256" key="1">
    <source>
        <dbReference type="ARBA" id="ARBA00004123"/>
    </source>
</evidence>
<keyword evidence="5" id="KW-0378">Hydrolase</keyword>
<keyword evidence="7" id="KW-0067">ATP-binding</keyword>
<sequence length="955" mass="104752">MNIEEVQSTAKKQRIATHTHIRGLGLEPSGRAIDMAAGFVGQKEAREAAGLVVDMIKQKKMAGRALLLAGPPGTGKTALALGVSQELGTKVPFCPMVGSEVYSSEVKKTEVLMENFRRAIGLRIKENKEVTELSPEETESLTGGYGKSIGGVIIGLKTIKGTKQLRLEASIYDALIKEKVAVGDVIYIEANSGAVKRVGRSDAFATEFDLEAEEYVPLPKGEVSKKKEIVQDVTLHDLDAANARPQGGQDILSLMGQMMKPRKTEITDKLRQEINKVVNGFIDKGTAELVPGVLFIDEVHMLDMECFSYLNRALESSLSPIVIFATNRGICNVRGTDMNSPHGIPVDLLDRLVIIRTQTYGPAEMIQILAIRAQVEELHIDEESLAELGEIGQRTSLRHAVQLLSPASIVAKLNGREEICKVMIVSTCGSRGSLYIVSGCQVIGQAAPGSAGEVHFMIFLPFQNFVSQRTGVNLWFGEAVVMANELNSSSSTASFPTLQKPKQRPSLSLHKQTMASLSRQQVLKEKQTRDANTITSLSLTHRALSDISCLGDFQNLERLDLTFNNLTSLQGLSSCVKLKWLSVVQNKLESLKGIESLSNLFVLNAGKNKIKSIDEVRSLVSLRALILNDNEIVSICKLDQMKELNTLVLSRNPIREIGDSLVKVKSMTKTLPAELAYNKKLQNLDLGNNVITRWSEVKVLSSLVDLKNLNLLGNPIAENAKITKKVMKYLPNLHIFNASPVDNSAKNENSGRADDSSLISTNELGYHSEKKKDHARDVNSSKHAMDQRSGHLDNVSDDVEKDLRHKRKKTRGEVSKIEEASTDEKDDDVIEKKLKRKNSHEKLLKNDDATIHNGDRTEVEKKLKSKRSRKELSELDIIDSGQVSFADLFSVDAVENPKHNNESKTADKNGINAPSGLLTVSAKKKKTKNQGLVSTVPLSPAVEVGMGGPSTWADD</sequence>
<dbReference type="InterPro" id="IPR041048">
    <property type="entry name" value="RuvB-like_C"/>
</dbReference>
<dbReference type="Gene3D" id="1.10.8.60">
    <property type="match status" value="1"/>
</dbReference>
<dbReference type="GO" id="GO:0005524">
    <property type="term" value="F:ATP binding"/>
    <property type="evidence" value="ECO:0007669"/>
    <property type="project" value="UniProtKB-KW"/>
</dbReference>
<keyword evidence="6" id="KW-0347">Helicase</keyword>
<evidence type="ECO:0000256" key="7">
    <source>
        <dbReference type="ARBA" id="ARBA00022840"/>
    </source>
</evidence>
<dbReference type="AlphaFoldDB" id="A0A5N5N5V5"/>
<comment type="caution">
    <text evidence="11">The sequence shown here is derived from an EMBL/GenBank/DDBJ whole genome shotgun (WGS) entry which is preliminary data.</text>
</comment>
<evidence type="ECO:0000256" key="6">
    <source>
        <dbReference type="ARBA" id="ARBA00022806"/>
    </source>
</evidence>
<evidence type="ECO:0000313" key="12">
    <source>
        <dbReference type="Proteomes" id="UP000326939"/>
    </source>
</evidence>
<accession>A0A5N5N5V5</accession>
<dbReference type="FunFam" id="2.40.50.360:FF:000001">
    <property type="entry name" value="RuvB-like helicase"/>
    <property type="match status" value="1"/>
</dbReference>
<dbReference type="SUPFAM" id="SSF50249">
    <property type="entry name" value="Nucleic acid-binding proteins"/>
    <property type="match status" value="1"/>
</dbReference>
<dbReference type="InterPro" id="IPR027238">
    <property type="entry name" value="RuvB-like"/>
</dbReference>
<evidence type="ECO:0000313" key="11">
    <source>
        <dbReference type="EMBL" id="KAB5561626.1"/>
    </source>
</evidence>
<dbReference type="InterPro" id="IPR001611">
    <property type="entry name" value="Leu-rich_rpt"/>
</dbReference>
<proteinExistence type="inferred from homology"/>
<dbReference type="InterPro" id="IPR012340">
    <property type="entry name" value="NA-bd_OB-fold"/>
</dbReference>
<evidence type="ECO:0000256" key="3">
    <source>
        <dbReference type="ARBA" id="ARBA00012551"/>
    </source>
</evidence>
<evidence type="ECO:0000256" key="4">
    <source>
        <dbReference type="ARBA" id="ARBA00022741"/>
    </source>
</evidence>
<dbReference type="InterPro" id="IPR032675">
    <property type="entry name" value="LRR_dom_sf"/>
</dbReference>
<dbReference type="PROSITE" id="PS51450">
    <property type="entry name" value="LRR"/>
    <property type="match status" value="5"/>
</dbReference>
<gene>
    <name evidence="11" type="ORF">DKX38_006583</name>
</gene>
<dbReference type="Proteomes" id="UP000326939">
    <property type="component" value="Chromosome 4"/>
</dbReference>
<dbReference type="EC" id="3.6.4.12" evidence="3"/>
<comment type="subcellular location">
    <subcellularLocation>
        <location evidence="1">Nucleus</location>
    </subcellularLocation>
</comment>
<dbReference type="InterPro" id="IPR010339">
    <property type="entry name" value="TIP49_P-loop"/>
</dbReference>
<dbReference type="InterPro" id="IPR027417">
    <property type="entry name" value="P-loop_NTPase"/>
</dbReference>
<evidence type="ECO:0000256" key="2">
    <source>
        <dbReference type="ARBA" id="ARBA00007519"/>
    </source>
</evidence>
<dbReference type="PANTHER" id="PTHR11093">
    <property type="entry name" value="RUVB-RELATED REPTIN AND PONTIN"/>
    <property type="match status" value="1"/>
</dbReference>
<feature type="compositionally biased region" description="Basic and acidic residues" evidence="9">
    <location>
        <begin position="811"/>
        <end position="823"/>
    </location>
</feature>
<keyword evidence="4" id="KW-0547">Nucleotide-binding</keyword>
<dbReference type="Pfam" id="PF06068">
    <property type="entry name" value="TIP49"/>
    <property type="match status" value="1"/>
</dbReference>
<dbReference type="SMART" id="SM00365">
    <property type="entry name" value="LRR_SD22"/>
    <property type="match status" value="5"/>
</dbReference>
<dbReference type="SUPFAM" id="SSF52058">
    <property type="entry name" value="L domain-like"/>
    <property type="match status" value="1"/>
</dbReference>
<dbReference type="EMBL" id="VDCV01000004">
    <property type="protein sequence ID" value="KAB5561626.1"/>
    <property type="molecule type" value="Genomic_DNA"/>
</dbReference>
<organism evidence="11 12">
    <name type="scientific">Salix brachista</name>
    <dbReference type="NCBI Taxonomy" id="2182728"/>
    <lineage>
        <taxon>Eukaryota</taxon>
        <taxon>Viridiplantae</taxon>
        <taxon>Streptophyta</taxon>
        <taxon>Embryophyta</taxon>
        <taxon>Tracheophyta</taxon>
        <taxon>Spermatophyta</taxon>
        <taxon>Magnoliopsida</taxon>
        <taxon>eudicotyledons</taxon>
        <taxon>Gunneridae</taxon>
        <taxon>Pentapetalae</taxon>
        <taxon>rosids</taxon>
        <taxon>fabids</taxon>
        <taxon>Malpighiales</taxon>
        <taxon>Salicaceae</taxon>
        <taxon>Saliceae</taxon>
        <taxon>Salix</taxon>
    </lineage>
</organism>
<dbReference type="SUPFAM" id="SSF52540">
    <property type="entry name" value="P-loop containing nucleoside triphosphate hydrolases"/>
    <property type="match status" value="1"/>
</dbReference>
<dbReference type="GO" id="GO:0016787">
    <property type="term" value="F:hydrolase activity"/>
    <property type="evidence" value="ECO:0007669"/>
    <property type="project" value="UniProtKB-KW"/>
</dbReference>
<keyword evidence="8" id="KW-0539">Nucleus</keyword>
<dbReference type="Pfam" id="PF17856">
    <property type="entry name" value="TIP49_C"/>
    <property type="match status" value="1"/>
</dbReference>
<name>A0A5N5N5V5_9ROSI</name>
<feature type="region of interest" description="Disordered" evidence="9">
    <location>
        <begin position="738"/>
        <end position="827"/>
    </location>
</feature>
<protein>
    <recommendedName>
        <fullName evidence="3">DNA helicase</fullName>
        <ecNumber evidence="3">3.6.4.12</ecNumber>
    </recommendedName>
</protein>
<dbReference type="Gene3D" id="3.40.50.300">
    <property type="entry name" value="P-loop containing nucleotide triphosphate hydrolases"/>
    <property type="match status" value="1"/>
</dbReference>